<feature type="transmembrane region" description="Helical" evidence="1">
    <location>
        <begin position="610"/>
        <end position="632"/>
    </location>
</feature>
<feature type="transmembrane region" description="Helical" evidence="1">
    <location>
        <begin position="12"/>
        <end position="32"/>
    </location>
</feature>
<evidence type="ECO:0000313" key="2">
    <source>
        <dbReference type="EMBL" id="EFF67826.1"/>
    </source>
</evidence>
<dbReference type="Proteomes" id="UP000006238">
    <property type="component" value="Unassembled WGS sequence"/>
</dbReference>
<dbReference type="AlphaFoldDB" id="D4S1S8"/>
<feature type="transmembrane region" description="Helical" evidence="1">
    <location>
        <begin position="435"/>
        <end position="455"/>
    </location>
</feature>
<evidence type="ECO:0008006" key="4">
    <source>
        <dbReference type="Google" id="ProtNLM"/>
    </source>
</evidence>
<dbReference type="RefSeq" id="WP_005604001.1">
    <property type="nucleotide sequence ID" value="NZ_GG663524.1"/>
</dbReference>
<name>D4S1S8_9FIRM</name>
<organism evidence="2 3">
    <name type="scientific">Eshraghiella crossota DSM 2876</name>
    <dbReference type="NCBI Taxonomy" id="511680"/>
    <lineage>
        <taxon>Bacteria</taxon>
        <taxon>Bacillati</taxon>
        <taxon>Bacillota</taxon>
        <taxon>Clostridia</taxon>
        <taxon>Lachnospirales</taxon>
        <taxon>Lachnospiraceae</taxon>
        <taxon>Eshraghiella</taxon>
    </lineage>
</organism>
<feature type="transmembrane region" description="Helical" evidence="1">
    <location>
        <begin position="293"/>
        <end position="311"/>
    </location>
</feature>
<feature type="transmembrane region" description="Helical" evidence="1">
    <location>
        <begin position="547"/>
        <end position="568"/>
    </location>
</feature>
<dbReference type="eggNOG" id="COG4713">
    <property type="taxonomic scope" value="Bacteria"/>
</dbReference>
<feature type="transmembrane region" description="Helical" evidence="1">
    <location>
        <begin position="398"/>
        <end position="423"/>
    </location>
</feature>
<keyword evidence="1" id="KW-0472">Membrane</keyword>
<feature type="transmembrane region" description="Helical" evidence="1">
    <location>
        <begin position="345"/>
        <end position="363"/>
    </location>
</feature>
<dbReference type="Pfam" id="PF09913">
    <property type="entry name" value="DUF2142"/>
    <property type="match status" value="1"/>
</dbReference>
<feature type="transmembrane region" description="Helical" evidence="1">
    <location>
        <begin position="166"/>
        <end position="186"/>
    </location>
</feature>
<keyword evidence="1" id="KW-1133">Transmembrane helix</keyword>
<sequence length="636" mass="71032">MKKIFSKKYIQVVTVIILSFIIAFFAELMFNVKVLGLKGEEKGVRQIGFDKCTATNLQKTGEGYVLKKGSEGNFTFEVNGYVDRIVIGYDTDTTYSQTLMVDYRNIYNMSEVKVINDSNPVYLDETVVNIRKYVNKITLNIPELSDDVTIKYISVRNTAQLNWLRVAFFVLGLSSIGLIIVFRKIIADKVHVGFAIVAATVGLSMVLVMPLVRVGFDEEAHFRCSFVLSLEKTTIENTTLWNMLNAADENHPAFRSGSYDEYKAFYKYLNENALYTDNGVDTFRVTPRNTSGMATFSYIILAFFMSLARLFKMSFGNIYILGRLVNLIVYVTTMTFAIRKIKKGKILLSVIGLLPTVMFLSSTISYDPFVLSFISLGMAYLLNAVMDEEKITVKDFILGCLFLGIGCTAKAIYAPLFLVGLMIPADRFKDKKTGIIMKTGFVICFLVLMATAMLPTMLGQDSGDSRGGNTSHISQLGCMTGNLFGYFGLMMYSIISRFITYSVGPIAIDTMYFFGTGKCIVVLDIILTAVVLTLGEDGFRFKKKQKAAFAGIIFIIVALIWTSLYMAFTEVGVASSINGVQGRYFIPLLFLGLSMFATPKIKCSWNKEKFYPVILIAMSLILSFETYSQIIVNSCG</sequence>
<feature type="transmembrane region" description="Helical" evidence="1">
    <location>
        <begin position="580"/>
        <end position="598"/>
    </location>
</feature>
<gene>
    <name evidence="2" type="ORF">BUTYVIB_02050</name>
</gene>
<feature type="transmembrane region" description="Helical" evidence="1">
    <location>
        <begin position="476"/>
        <end position="499"/>
    </location>
</feature>
<protein>
    <recommendedName>
        <fullName evidence="4">DUF2142 domain-containing protein</fullName>
    </recommendedName>
</protein>
<dbReference type="InterPro" id="IPR018674">
    <property type="entry name" value="DUF2142_membrane"/>
</dbReference>
<evidence type="ECO:0000256" key="1">
    <source>
        <dbReference type="SAM" id="Phobius"/>
    </source>
</evidence>
<reference evidence="2 3" key="1">
    <citation type="submission" date="2010-02" db="EMBL/GenBank/DDBJ databases">
        <authorList>
            <person name="Weinstock G."/>
            <person name="Sodergren E."/>
            <person name="Clifton S."/>
            <person name="Fulton L."/>
            <person name="Fulton B."/>
            <person name="Courtney L."/>
            <person name="Fronick C."/>
            <person name="Harrison M."/>
            <person name="Strong C."/>
            <person name="Farmer C."/>
            <person name="Delahaunty K."/>
            <person name="Markovic C."/>
            <person name="Hall O."/>
            <person name="Minx P."/>
            <person name="Tomlinson C."/>
            <person name="Mitreva M."/>
            <person name="Nelson J."/>
            <person name="Hou S."/>
            <person name="Wollam A."/>
            <person name="Pepin K.H."/>
            <person name="Johnson M."/>
            <person name="Bhonagiri V."/>
            <person name="Zhang X."/>
            <person name="Suruliraj S."/>
            <person name="Warren W."/>
            <person name="Chinwalla A."/>
            <person name="Mardis E.R."/>
            <person name="Wilson R.K."/>
        </authorList>
    </citation>
    <scope>NUCLEOTIDE SEQUENCE [LARGE SCALE GENOMIC DNA]</scope>
    <source>
        <strain evidence="2 3">DSM 2876</strain>
    </source>
</reference>
<dbReference type="STRING" id="45851.BHV86_08105"/>
<accession>D4S1S8</accession>
<feature type="transmembrane region" description="Helical" evidence="1">
    <location>
        <begin position="192"/>
        <end position="212"/>
    </location>
</feature>
<dbReference type="HOGENOM" id="CLU_430059_0_0_9"/>
<feature type="transmembrane region" description="Helical" evidence="1">
    <location>
        <begin position="511"/>
        <end position="535"/>
    </location>
</feature>
<evidence type="ECO:0000313" key="3">
    <source>
        <dbReference type="Proteomes" id="UP000006238"/>
    </source>
</evidence>
<keyword evidence="1" id="KW-0812">Transmembrane</keyword>
<dbReference type="EMBL" id="ABWN01000035">
    <property type="protein sequence ID" value="EFF67826.1"/>
    <property type="molecule type" value="Genomic_DNA"/>
</dbReference>
<keyword evidence="3" id="KW-1185">Reference proteome</keyword>
<proteinExistence type="predicted"/>
<feature type="transmembrane region" description="Helical" evidence="1">
    <location>
        <begin position="317"/>
        <end position="338"/>
    </location>
</feature>
<feature type="transmembrane region" description="Helical" evidence="1">
    <location>
        <begin position="369"/>
        <end position="386"/>
    </location>
</feature>
<dbReference type="GeneID" id="98917823"/>
<comment type="caution">
    <text evidence="2">The sequence shown here is derived from an EMBL/GenBank/DDBJ whole genome shotgun (WGS) entry which is preliminary data.</text>
</comment>